<dbReference type="eggNOG" id="COG0732">
    <property type="taxonomic scope" value="Bacteria"/>
</dbReference>
<sequence length="409" mass="45089">MGMNNTAVPDGWTQVHVRDLITKKFTGPSPTCDERPIASDDEWGLLKTTAVTWDGWREEAHKVPPASYWGNESIEVRAGDVLITKAGPRHRVGVVVHVRSTRPHLMVSGKMVGLRPRTSVVLPQILAGLLSTKVVQEYLNARTTGMAESQTNFADEALLSAELVLPTMPEQLRIARILDAIDEQIAASRRILSKLRLEAEGVLDRLVQELSPADFVPLADLCTADICYGIVQSGVFVPGGVPVLAIRDLDGDFETGVHLTSRSIDAQYRRSRVAPGDVLLSIKGTIGKVGIVPDTYNGNISREIARIRFSARTDPAFARYYLLSREAQRRLDLAVVGTTRAEVSIHVLKKFAFPSPAIQYQRNVARVMTALQERQESERIALTKLQAMRRGLFEDLLSGRVRVPAEVAS</sequence>
<feature type="domain" description="Type I restriction modification DNA specificity" evidence="4">
    <location>
        <begin position="216"/>
        <end position="377"/>
    </location>
</feature>
<dbReference type="STRING" id="196164.gene:10740654"/>
<dbReference type="AlphaFoldDB" id="Q8FTX0"/>
<dbReference type="InterPro" id="IPR044946">
    <property type="entry name" value="Restrct_endonuc_typeI_TRD_sf"/>
</dbReference>
<evidence type="ECO:0000256" key="3">
    <source>
        <dbReference type="ARBA" id="ARBA00023125"/>
    </source>
</evidence>
<dbReference type="Proteomes" id="UP000001409">
    <property type="component" value="Chromosome"/>
</dbReference>
<dbReference type="InterPro" id="IPR000055">
    <property type="entry name" value="Restrct_endonuc_typeI_TRD"/>
</dbReference>
<organism evidence="5 6">
    <name type="scientific">Corynebacterium efficiens (strain DSM 44549 / YS-314 / AJ 12310 / JCM 11189 / NBRC 100395)</name>
    <dbReference type="NCBI Taxonomy" id="196164"/>
    <lineage>
        <taxon>Bacteria</taxon>
        <taxon>Bacillati</taxon>
        <taxon>Actinomycetota</taxon>
        <taxon>Actinomycetes</taxon>
        <taxon>Mycobacteriales</taxon>
        <taxon>Corynebacteriaceae</taxon>
        <taxon>Corynebacterium</taxon>
    </lineage>
</organism>
<evidence type="ECO:0000256" key="1">
    <source>
        <dbReference type="ARBA" id="ARBA00010923"/>
    </source>
</evidence>
<evidence type="ECO:0000313" key="5">
    <source>
        <dbReference type="EMBL" id="BAC17068.1"/>
    </source>
</evidence>
<name>Q8FTX0_COREF</name>
<keyword evidence="3" id="KW-0238">DNA-binding</keyword>
<dbReference type="KEGG" id="cef:CE0258"/>
<dbReference type="HOGENOM" id="CLU_021095_0_1_11"/>
<dbReference type="SUPFAM" id="SSF116734">
    <property type="entry name" value="DNA methylase specificity domain"/>
    <property type="match status" value="2"/>
</dbReference>
<keyword evidence="6" id="KW-1185">Reference proteome</keyword>
<accession>Q8FTX0</accession>
<dbReference type="GO" id="GO:0009307">
    <property type="term" value="P:DNA restriction-modification system"/>
    <property type="evidence" value="ECO:0007669"/>
    <property type="project" value="UniProtKB-KW"/>
</dbReference>
<dbReference type="Gene3D" id="3.90.220.20">
    <property type="entry name" value="DNA methylase specificity domains"/>
    <property type="match status" value="2"/>
</dbReference>
<protein>
    <submittedName>
        <fullName evidence="5">Putative restriction enzyme subunit S</fullName>
    </submittedName>
</protein>
<dbReference type="CDD" id="cd17256">
    <property type="entry name" value="RMtype1_S_EcoJA65PI-TRD1-CR1_like"/>
    <property type="match status" value="1"/>
</dbReference>
<dbReference type="PANTHER" id="PTHR30408">
    <property type="entry name" value="TYPE-1 RESTRICTION ENZYME ECOKI SPECIFICITY PROTEIN"/>
    <property type="match status" value="1"/>
</dbReference>
<evidence type="ECO:0000259" key="4">
    <source>
        <dbReference type="Pfam" id="PF01420"/>
    </source>
</evidence>
<dbReference type="GO" id="GO:0003677">
    <property type="term" value="F:DNA binding"/>
    <property type="evidence" value="ECO:0007669"/>
    <property type="project" value="UniProtKB-KW"/>
</dbReference>
<evidence type="ECO:0000256" key="2">
    <source>
        <dbReference type="ARBA" id="ARBA00022747"/>
    </source>
</evidence>
<dbReference type="Pfam" id="PF01420">
    <property type="entry name" value="Methylase_S"/>
    <property type="match status" value="1"/>
</dbReference>
<dbReference type="EMBL" id="BA000035">
    <property type="protein sequence ID" value="BAC17068.1"/>
    <property type="molecule type" value="Genomic_DNA"/>
</dbReference>
<reference evidence="5 6" key="1">
    <citation type="journal article" date="2003" name="Genome Res.">
        <title>Comparative complete genome sequence analysis of the amino acid replacements responsible for the thermostability of Corynebacterium efficiens.</title>
        <authorList>
            <person name="Nishio Y."/>
            <person name="Nakamura Y."/>
            <person name="Kawarabayasi Y."/>
            <person name="Usuda Y."/>
            <person name="Kimura E."/>
            <person name="Sugimoto S."/>
            <person name="Matsui K."/>
            <person name="Yamagishi A."/>
            <person name="Kikuchi H."/>
            <person name="Ikeo K."/>
            <person name="Gojobori T."/>
        </authorList>
    </citation>
    <scope>NUCLEOTIDE SEQUENCE [LARGE SCALE GENOMIC DNA]</scope>
    <source>
        <strain evidence="6">DSM 44549 / YS-314 / AJ 12310 / JCM 11189 / NBRC 100395</strain>
    </source>
</reference>
<dbReference type="REBASE" id="6629">
    <property type="entry name" value="S.CefORF257P"/>
</dbReference>
<keyword evidence="2" id="KW-0680">Restriction system</keyword>
<dbReference type="InterPro" id="IPR052021">
    <property type="entry name" value="Type-I_RS_S_subunit"/>
</dbReference>
<dbReference type="PANTHER" id="PTHR30408:SF12">
    <property type="entry name" value="TYPE I RESTRICTION ENZYME MJAVIII SPECIFICITY SUBUNIT"/>
    <property type="match status" value="1"/>
</dbReference>
<comment type="similarity">
    <text evidence="1">Belongs to the type-I restriction system S methylase family.</text>
</comment>
<proteinExistence type="inferred from homology"/>
<evidence type="ECO:0000313" key="6">
    <source>
        <dbReference type="Proteomes" id="UP000001409"/>
    </source>
</evidence>